<name>A0A1L5BMG8_SPHIB</name>
<dbReference type="RefSeq" id="WP_007685922.1">
    <property type="nucleotide sequence ID" value="NZ_CP013070.1"/>
</dbReference>
<gene>
    <name evidence="1" type="ORF">SIDU_06045</name>
</gene>
<organism evidence="1 2">
    <name type="scientific">Sphingobium indicum (strain DSM 16412 / CCM 7286 / MTCC 6364 / B90A)</name>
    <dbReference type="NCBI Taxonomy" id="861109"/>
    <lineage>
        <taxon>Bacteria</taxon>
        <taxon>Pseudomonadati</taxon>
        <taxon>Pseudomonadota</taxon>
        <taxon>Alphaproteobacteria</taxon>
        <taxon>Sphingomonadales</taxon>
        <taxon>Sphingomonadaceae</taxon>
        <taxon>Sphingobium</taxon>
    </lineage>
</organism>
<proteinExistence type="predicted"/>
<dbReference type="Proteomes" id="UP000004550">
    <property type="component" value="Chromosome"/>
</dbReference>
<dbReference type="GO" id="GO:0006310">
    <property type="term" value="P:DNA recombination"/>
    <property type="evidence" value="ECO:0007669"/>
    <property type="project" value="InterPro"/>
</dbReference>
<evidence type="ECO:0000313" key="1">
    <source>
        <dbReference type="EMBL" id="APL94101.1"/>
    </source>
</evidence>
<sequence>MKIELPFPAKILWPNGRGHHMRRHSAAKKHKGWARAAALAERKHAPAGEQLRLIATFHPKPAGPAPDKDNAGASLKAYQDGIAWALGVDDRHFGEPEIRFGDRVKGGKVVIEVVAG</sequence>
<dbReference type="GO" id="GO:0006281">
    <property type="term" value="P:DNA repair"/>
    <property type="evidence" value="ECO:0007669"/>
    <property type="project" value="InterPro"/>
</dbReference>
<protein>
    <submittedName>
        <fullName evidence="1">Uncharacterized protein</fullName>
    </submittedName>
</protein>
<dbReference type="EMBL" id="CP013070">
    <property type="protein sequence ID" value="APL94101.1"/>
    <property type="molecule type" value="Genomic_DNA"/>
</dbReference>
<reference evidence="1 2" key="1">
    <citation type="journal article" date="2012" name="J. Bacteriol.">
        <title>Genome sequence of Sphingobium indicum B90A, a hexachlorocyclohexane-degrading bacterium.</title>
        <authorList>
            <person name="Anand S."/>
            <person name="Sangwan N."/>
            <person name="Lata P."/>
            <person name="Kaur J."/>
            <person name="Dua A."/>
            <person name="Singh A.K."/>
            <person name="Verma M."/>
            <person name="Kaur J."/>
            <person name="Khurana J.P."/>
            <person name="Khurana P."/>
            <person name="Mathur S."/>
            <person name="Lal R."/>
        </authorList>
    </citation>
    <scope>NUCLEOTIDE SEQUENCE [LARGE SCALE GENOMIC DNA]</scope>
    <source>
        <strain evidence="2">DSM 16412 / CCM 7286 / MTCC 6364 / B90A</strain>
    </source>
</reference>
<dbReference type="AlphaFoldDB" id="A0A1L5BMG8"/>
<dbReference type="KEGG" id="sinb:SIDU_06045"/>
<accession>A0A1L5BMG8</accession>
<evidence type="ECO:0000313" key="2">
    <source>
        <dbReference type="Proteomes" id="UP000004550"/>
    </source>
</evidence>
<dbReference type="GO" id="GO:0000287">
    <property type="term" value="F:magnesium ion binding"/>
    <property type="evidence" value="ECO:0007669"/>
    <property type="project" value="InterPro"/>
</dbReference>
<dbReference type="InterPro" id="IPR036614">
    <property type="entry name" value="RusA-like_sf"/>
</dbReference>
<dbReference type="Gene3D" id="3.30.1330.70">
    <property type="entry name" value="Holliday junction resolvase RusA"/>
    <property type="match status" value="1"/>
</dbReference>
<dbReference type="SUPFAM" id="SSF103084">
    <property type="entry name" value="Holliday junction resolvase RusA"/>
    <property type="match status" value="1"/>
</dbReference>